<dbReference type="Pfam" id="PF25491">
    <property type="entry name" value="CCHC_BCL-11A"/>
    <property type="match status" value="1"/>
</dbReference>
<keyword evidence="11" id="KW-0732">Signal</keyword>
<feature type="signal peptide" evidence="11">
    <location>
        <begin position="1"/>
        <end position="26"/>
    </location>
</feature>
<dbReference type="Proteomes" id="UP000314982">
    <property type="component" value="Unassembled WGS sequence"/>
</dbReference>
<dbReference type="GO" id="GO:0005634">
    <property type="term" value="C:nucleus"/>
    <property type="evidence" value="ECO:0007669"/>
    <property type="project" value="UniProtKB-SubCell"/>
</dbReference>
<keyword evidence="4" id="KW-0677">Repeat</keyword>
<proteinExistence type="predicted"/>
<dbReference type="GeneTree" id="ENSGT00940000161060"/>
<evidence type="ECO:0000256" key="7">
    <source>
        <dbReference type="ARBA" id="ARBA00022843"/>
    </source>
</evidence>
<keyword evidence="10" id="KW-0539">Nucleus</keyword>
<sequence>MRKRERVEGLRACSVVSLSLCHLAMGLVDHDLLTCGQCQMNFPLGDILLFIEHKKKQCQTLLQGHGCYDKMAQQQNQGRHGHCQLRKVVEPVEIGIQVTPEDERLMVTPTKGICPKQESVLAG</sequence>
<protein>
    <submittedName>
        <fullName evidence="13">BCL11 transcription factor B a</fullName>
    </submittedName>
</protein>
<dbReference type="PANTHER" id="PTHR45993:SF4">
    <property type="entry name" value="B-CELL LYMPHOMA_LEUKEMIA 11B"/>
    <property type="match status" value="1"/>
</dbReference>
<feature type="domain" description="BCL-11A-like CCHC zinc finger" evidence="12">
    <location>
        <begin position="32"/>
        <end position="59"/>
    </location>
</feature>
<dbReference type="AlphaFoldDB" id="A0A4W5R029"/>
<keyword evidence="7" id="KW-0832">Ubl conjugation</keyword>
<keyword evidence="5" id="KW-0863">Zinc-finger</keyword>
<evidence type="ECO:0000256" key="2">
    <source>
        <dbReference type="ARBA" id="ARBA00022499"/>
    </source>
</evidence>
<reference evidence="13" key="3">
    <citation type="submission" date="2025-09" db="UniProtKB">
        <authorList>
            <consortium name="Ensembl"/>
        </authorList>
    </citation>
    <scope>IDENTIFICATION</scope>
</reference>
<keyword evidence="9" id="KW-0804">Transcription</keyword>
<evidence type="ECO:0000256" key="9">
    <source>
        <dbReference type="ARBA" id="ARBA00023163"/>
    </source>
</evidence>
<reference evidence="13" key="2">
    <citation type="submission" date="2025-08" db="UniProtKB">
        <authorList>
            <consortium name="Ensembl"/>
        </authorList>
    </citation>
    <scope>IDENTIFICATION</scope>
</reference>
<dbReference type="GO" id="GO:0003700">
    <property type="term" value="F:DNA-binding transcription factor activity"/>
    <property type="evidence" value="ECO:0007669"/>
    <property type="project" value="TreeGrafter"/>
</dbReference>
<keyword evidence="14" id="KW-1185">Reference proteome</keyword>
<dbReference type="Ensembl" id="ENSHHUT00000084525.1">
    <property type="protein sequence ID" value="ENSHHUP00000081927.1"/>
    <property type="gene ID" value="ENSHHUG00000047618.1"/>
</dbReference>
<reference evidence="14" key="1">
    <citation type="submission" date="2018-06" db="EMBL/GenBank/DDBJ databases">
        <title>Genome assembly of Danube salmon.</title>
        <authorList>
            <person name="Macqueen D.J."/>
            <person name="Gundappa M.K."/>
        </authorList>
    </citation>
    <scope>NUCLEOTIDE SEQUENCE [LARGE SCALE GENOMIC DNA]</scope>
</reference>
<evidence type="ECO:0000313" key="13">
    <source>
        <dbReference type="Ensembl" id="ENSHHUP00000081927.1"/>
    </source>
</evidence>
<comment type="subcellular location">
    <subcellularLocation>
        <location evidence="1">Nucleus</location>
    </subcellularLocation>
</comment>
<evidence type="ECO:0000256" key="10">
    <source>
        <dbReference type="ARBA" id="ARBA00023242"/>
    </source>
</evidence>
<evidence type="ECO:0000256" key="6">
    <source>
        <dbReference type="ARBA" id="ARBA00022833"/>
    </source>
</evidence>
<keyword evidence="3" id="KW-0479">Metal-binding</keyword>
<dbReference type="InterPro" id="IPR057448">
    <property type="entry name" value="BCL-11A_Znf_CCHC"/>
</dbReference>
<dbReference type="PANTHER" id="PTHR45993">
    <property type="entry name" value="B-CELL LYMPHOMA/LEUKEMIA 11"/>
    <property type="match status" value="1"/>
</dbReference>
<keyword evidence="2" id="KW-1017">Isopeptide bond</keyword>
<evidence type="ECO:0000256" key="3">
    <source>
        <dbReference type="ARBA" id="ARBA00022723"/>
    </source>
</evidence>
<dbReference type="InterPro" id="IPR051497">
    <property type="entry name" value="Dev/Hematopoietic_TF"/>
</dbReference>
<keyword evidence="8" id="KW-0805">Transcription regulation</keyword>
<feature type="chain" id="PRO_5021351244" evidence="11">
    <location>
        <begin position="27"/>
        <end position="123"/>
    </location>
</feature>
<name>A0A4W5R029_9TELE</name>
<organism evidence="13 14">
    <name type="scientific">Hucho hucho</name>
    <name type="common">huchen</name>
    <dbReference type="NCBI Taxonomy" id="62062"/>
    <lineage>
        <taxon>Eukaryota</taxon>
        <taxon>Metazoa</taxon>
        <taxon>Chordata</taxon>
        <taxon>Craniata</taxon>
        <taxon>Vertebrata</taxon>
        <taxon>Euteleostomi</taxon>
        <taxon>Actinopterygii</taxon>
        <taxon>Neopterygii</taxon>
        <taxon>Teleostei</taxon>
        <taxon>Protacanthopterygii</taxon>
        <taxon>Salmoniformes</taxon>
        <taxon>Salmonidae</taxon>
        <taxon>Salmoninae</taxon>
        <taxon>Hucho</taxon>
    </lineage>
</organism>
<evidence type="ECO:0000256" key="8">
    <source>
        <dbReference type="ARBA" id="ARBA00023015"/>
    </source>
</evidence>
<keyword evidence="6" id="KW-0862">Zinc</keyword>
<dbReference type="STRING" id="62062.ENSHHUP00000081927"/>
<evidence type="ECO:0000256" key="5">
    <source>
        <dbReference type="ARBA" id="ARBA00022771"/>
    </source>
</evidence>
<evidence type="ECO:0000313" key="14">
    <source>
        <dbReference type="Proteomes" id="UP000314982"/>
    </source>
</evidence>
<dbReference type="GO" id="GO:0045944">
    <property type="term" value="P:positive regulation of transcription by RNA polymerase II"/>
    <property type="evidence" value="ECO:0007669"/>
    <property type="project" value="TreeGrafter"/>
</dbReference>
<evidence type="ECO:0000256" key="11">
    <source>
        <dbReference type="SAM" id="SignalP"/>
    </source>
</evidence>
<dbReference type="GO" id="GO:0000978">
    <property type="term" value="F:RNA polymerase II cis-regulatory region sequence-specific DNA binding"/>
    <property type="evidence" value="ECO:0007669"/>
    <property type="project" value="TreeGrafter"/>
</dbReference>
<dbReference type="GO" id="GO:0008270">
    <property type="term" value="F:zinc ion binding"/>
    <property type="evidence" value="ECO:0007669"/>
    <property type="project" value="UniProtKB-KW"/>
</dbReference>
<evidence type="ECO:0000256" key="1">
    <source>
        <dbReference type="ARBA" id="ARBA00004123"/>
    </source>
</evidence>
<evidence type="ECO:0000259" key="12">
    <source>
        <dbReference type="Pfam" id="PF25491"/>
    </source>
</evidence>
<accession>A0A4W5R029</accession>
<evidence type="ECO:0000256" key="4">
    <source>
        <dbReference type="ARBA" id="ARBA00022737"/>
    </source>
</evidence>